<sequence length="69" mass="8233">MEHFILADISTSRRLQRPESGARDYPETSLNLRLSRFLLYLYLCRKYTCYYNILRGPCVSSSLHFIARR</sequence>
<protein>
    <submittedName>
        <fullName evidence="1">Uncharacterized protein</fullName>
    </submittedName>
</protein>
<dbReference type="EMBL" id="JARK01001372">
    <property type="protein sequence ID" value="EYC15648.1"/>
    <property type="molecule type" value="Genomic_DNA"/>
</dbReference>
<name>A0A016UMB2_9BILA</name>
<proteinExistence type="predicted"/>
<dbReference type="AlphaFoldDB" id="A0A016UMB2"/>
<evidence type="ECO:0000313" key="2">
    <source>
        <dbReference type="Proteomes" id="UP000024635"/>
    </source>
</evidence>
<comment type="caution">
    <text evidence="1">The sequence shown here is derived from an EMBL/GenBank/DDBJ whole genome shotgun (WGS) entry which is preliminary data.</text>
</comment>
<gene>
    <name evidence="1" type="primary">Acey_s0036.g3272</name>
    <name evidence="1" type="ORF">Y032_0036g3272</name>
</gene>
<reference evidence="2" key="1">
    <citation type="journal article" date="2015" name="Nat. Genet.">
        <title>The genome and transcriptome of the zoonotic hookworm Ancylostoma ceylanicum identify infection-specific gene families.</title>
        <authorList>
            <person name="Schwarz E.M."/>
            <person name="Hu Y."/>
            <person name="Antoshechkin I."/>
            <person name="Miller M.M."/>
            <person name="Sternberg P.W."/>
            <person name="Aroian R.V."/>
        </authorList>
    </citation>
    <scope>NUCLEOTIDE SEQUENCE</scope>
    <source>
        <strain evidence="2">HY135</strain>
    </source>
</reference>
<keyword evidence="2" id="KW-1185">Reference proteome</keyword>
<evidence type="ECO:0000313" key="1">
    <source>
        <dbReference type="EMBL" id="EYC15648.1"/>
    </source>
</evidence>
<dbReference type="Proteomes" id="UP000024635">
    <property type="component" value="Unassembled WGS sequence"/>
</dbReference>
<organism evidence="1 2">
    <name type="scientific">Ancylostoma ceylanicum</name>
    <dbReference type="NCBI Taxonomy" id="53326"/>
    <lineage>
        <taxon>Eukaryota</taxon>
        <taxon>Metazoa</taxon>
        <taxon>Ecdysozoa</taxon>
        <taxon>Nematoda</taxon>
        <taxon>Chromadorea</taxon>
        <taxon>Rhabditida</taxon>
        <taxon>Rhabditina</taxon>
        <taxon>Rhabditomorpha</taxon>
        <taxon>Strongyloidea</taxon>
        <taxon>Ancylostomatidae</taxon>
        <taxon>Ancylostomatinae</taxon>
        <taxon>Ancylostoma</taxon>
    </lineage>
</organism>
<accession>A0A016UMB2</accession>